<comment type="caution">
    <text evidence="7">The sequence shown here is derived from an EMBL/GenBank/DDBJ whole genome shotgun (WGS) entry which is preliminary data.</text>
</comment>
<name>T1B785_9ZZZZ</name>
<evidence type="ECO:0000256" key="5">
    <source>
        <dbReference type="ARBA" id="ARBA00023014"/>
    </source>
</evidence>
<dbReference type="PROSITE" id="PS51085">
    <property type="entry name" value="2FE2S_FER_2"/>
    <property type="match status" value="1"/>
</dbReference>
<dbReference type="InterPro" id="IPR012675">
    <property type="entry name" value="Beta-grasp_dom_sf"/>
</dbReference>
<organism evidence="7">
    <name type="scientific">mine drainage metagenome</name>
    <dbReference type="NCBI Taxonomy" id="410659"/>
    <lineage>
        <taxon>unclassified sequences</taxon>
        <taxon>metagenomes</taxon>
        <taxon>ecological metagenomes</taxon>
    </lineage>
</organism>
<keyword evidence="2" id="KW-0479">Metal-binding</keyword>
<dbReference type="GO" id="GO:0016491">
    <property type="term" value="F:oxidoreductase activity"/>
    <property type="evidence" value="ECO:0007669"/>
    <property type="project" value="UniProtKB-KW"/>
</dbReference>
<dbReference type="InterPro" id="IPR006058">
    <property type="entry name" value="2Fe2S_fd_BS"/>
</dbReference>
<keyword evidence="1" id="KW-0001">2Fe-2S</keyword>
<dbReference type="SUPFAM" id="SSF54292">
    <property type="entry name" value="2Fe-2S ferredoxin-like"/>
    <property type="match status" value="1"/>
</dbReference>
<dbReference type="InterPro" id="IPR001041">
    <property type="entry name" value="2Fe-2S_ferredoxin-type"/>
</dbReference>
<dbReference type="GO" id="GO:0046872">
    <property type="term" value="F:metal ion binding"/>
    <property type="evidence" value="ECO:0007669"/>
    <property type="project" value="UniProtKB-KW"/>
</dbReference>
<dbReference type="EMBL" id="AUZY01007756">
    <property type="protein sequence ID" value="EQD48859.1"/>
    <property type="molecule type" value="Genomic_DNA"/>
</dbReference>
<reference evidence="7" key="1">
    <citation type="submission" date="2013-08" db="EMBL/GenBank/DDBJ databases">
        <authorList>
            <person name="Mendez C."/>
            <person name="Richter M."/>
            <person name="Ferrer M."/>
            <person name="Sanchez J."/>
        </authorList>
    </citation>
    <scope>NUCLEOTIDE SEQUENCE</scope>
</reference>
<keyword evidence="4" id="KW-0408">Iron</keyword>
<dbReference type="Pfam" id="PF01799">
    <property type="entry name" value="Fer2_2"/>
    <property type="match status" value="1"/>
</dbReference>
<evidence type="ECO:0000256" key="4">
    <source>
        <dbReference type="ARBA" id="ARBA00023004"/>
    </source>
</evidence>
<evidence type="ECO:0000256" key="2">
    <source>
        <dbReference type="ARBA" id="ARBA00022723"/>
    </source>
</evidence>
<protein>
    <submittedName>
        <fullName evidence="7">2Fe-2S iron-sulfur cluster binding domain-containing protein</fullName>
    </submittedName>
</protein>
<feature type="domain" description="2Fe-2S ferredoxin-type" evidence="6">
    <location>
        <begin position="4"/>
        <end position="81"/>
    </location>
</feature>
<dbReference type="SUPFAM" id="SSF47741">
    <property type="entry name" value="CO dehydrogenase ISP C-domain like"/>
    <property type="match status" value="1"/>
</dbReference>
<dbReference type="Gene3D" id="3.10.20.30">
    <property type="match status" value="1"/>
</dbReference>
<sequence length="158" mass="16654">MTASPARLTVNAVPVDLTTVPVDERLLDTVRWRLGLKGTKEGCRTGDCGACTVLIDGRSVLSCLALTHEFTGAAVTTVEGLEGDPTGARVRAAFEKEGALQCGYCTPGFVVALTSLLKERGTEASAEELAEDLGGNLCRCTGYAAIVRAVRRAHEEMP</sequence>
<reference evidence="7" key="2">
    <citation type="journal article" date="2014" name="ISME J.">
        <title>Microbial stratification in low pH oxic and suboxic macroscopic growths along an acid mine drainage.</title>
        <authorList>
            <person name="Mendez-Garcia C."/>
            <person name="Mesa V."/>
            <person name="Sprenger R.R."/>
            <person name="Richter M."/>
            <person name="Diez M.S."/>
            <person name="Solano J."/>
            <person name="Bargiela R."/>
            <person name="Golyshina O.V."/>
            <person name="Manteca A."/>
            <person name="Ramos J.L."/>
            <person name="Gallego J.R."/>
            <person name="Llorente I."/>
            <person name="Martins Dos Santos V.A."/>
            <person name="Jensen O.N."/>
            <person name="Pelaez A.I."/>
            <person name="Sanchez J."/>
            <person name="Ferrer M."/>
        </authorList>
    </citation>
    <scope>NUCLEOTIDE SEQUENCE</scope>
</reference>
<dbReference type="PANTHER" id="PTHR44379">
    <property type="entry name" value="OXIDOREDUCTASE WITH IRON-SULFUR SUBUNIT"/>
    <property type="match status" value="1"/>
</dbReference>
<dbReference type="Pfam" id="PF00111">
    <property type="entry name" value="Fer2"/>
    <property type="match status" value="1"/>
</dbReference>
<accession>T1B785</accession>
<dbReference type="AlphaFoldDB" id="T1B785"/>
<dbReference type="InterPro" id="IPR036884">
    <property type="entry name" value="2Fe-2S-bd_dom_sf"/>
</dbReference>
<dbReference type="GO" id="GO:0051537">
    <property type="term" value="F:2 iron, 2 sulfur cluster binding"/>
    <property type="evidence" value="ECO:0007669"/>
    <property type="project" value="UniProtKB-KW"/>
</dbReference>
<evidence type="ECO:0000313" key="7">
    <source>
        <dbReference type="EMBL" id="EQD48859.1"/>
    </source>
</evidence>
<keyword evidence="5" id="KW-0411">Iron-sulfur</keyword>
<dbReference type="InterPro" id="IPR051452">
    <property type="entry name" value="Diverse_Oxidoreductases"/>
</dbReference>
<keyword evidence="3" id="KW-0560">Oxidoreductase</keyword>
<gene>
    <name evidence="7" type="ORF">B1B_11883</name>
</gene>
<dbReference type="PROSITE" id="PS00197">
    <property type="entry name" value="2FE2S_FER_1"/>
    <property type="match status" value="1"/>
</dbReference>
<dbReference type="PANTHER" id="PTHR44379:SF8">
    <property type="entry name" value="XANTHINE DEHYDROGENASE IRON-SULFUR-BINDING SUBUNIT XDHC-RELATED"/>
    <property type="match status" value="1"/>
</dbReference>
<evidence type="ECO:0000256" key="1">
    <source>
        <dbReference type="ARBA" id="ARBA00022714"/>
    </source>
</evidence>
<proteinExistence type="predicted"/>
<dbReference type="InterPro" id="IPR036010">
    <property type="entry name" value="2Fe-2S_ferredoxin-like_sf"/>
</dbReference>
<evidence type="ECO:0000256" key="3">
    <source>
        <dbReference type="ARBA" id="ARBA00023002"/>
    </source>
</evidence>
<dbReference type="Gene3D" id="1.10.150.120">
    <property type="entry name" value="[2Fe-2S]-binding domain"/>
    <property type="match status" value="1"/>
</dbReference>
<evidence type="ECO:0000259" key="6">
    <source>
        <dbReference type="PROSITE" id="PS51085"/>
    </source>
</evidence>
<dbReference type="InterPro" id="IPR002888">
    <property type="entry name" value="2Fe-2S-bd"/>
</dbReference>